<evidence type="ECO:0000313" key="6">
    <source>
        <dbReference type="Proteomes" id="UP000653454"/>
    </source>
</evidence>
<sequence length="873" mass="99626">MNIELNSQNPVVYRPYRLSHHEREKVRSMVNEMIDAGIIRESVSEYSSPIILVRKKDGSSRLCVDYRMLNSITIKERYPMPVIEDEIARLSGQACFITLDLASGYYQVPIAEQSKHLTSFVTPDGQYEFNRMPLGLANAPAVFQRMLNKILGTARFNHATAYIDDVLIYGKDAMECLERLEEVLQAMHKANLTLNLSKCDFLRSSIDYLGYEISADGVRPGQRKITSVLNFPRPENVHNVRQFLGLASYFRKFIQGFSQIAFPLSKLLKKDAGWEWSSSQEKAFEDLKARLVDRPILAIYDPNAETELHTDASKIGVGGILLQRCSANDAFRSVAYYSRQTSPEEKNFHSYELETLAVVCSLRKFRIYLLGKIITDCSALRSTFSKRDLIPRVARWWLLFQEFDCSVEYRSGTKMSHVDALSRNPVSDMEETLADRFPMVMSICGEDWLHTLQLGDSELNRIRDILKNNVDEKGLQYIRDNYVIKGDKLYRYLDSDKNNIRWVVPKGARWQLCRMNHDDIGHFGVEKTLERLKKNYWFAKVTKFVTKYVNSCIECAYAKSHASKPEGLLHPIEKIDLPFHTVHVHHLGPFVKSKRGHTHLLVVVDSFTKFCFIKPVRNTNSVNSIRALDDIFCTFRNPDRLVSDRGSCFTSHVFKKFCLNKGIKHVLNAVASPRSNGQVERYNRTILDSMRAVAVKHGEKDWDSHIGTIQWGLNNTVQKTTGKTASEILFGVSMRSEINPISNKVVAETRGDCDITTIRSEAKSRIDNNMIKKKEHYDKGRKPATTYAVGDLVKITRTCFSNEGQSKKLLSPYIGPFRVIKVLGNDRYNVAPVPGISSTQNKRPTTIASDRMMPWIHLAALQVDEDDSDGCDD</sequence>
<dbReference type="FunFam" id="3.30.70.270:FF:000045">
    <property type="entry name" value="Transposon Tf2-7 polyprotein"/>
    <property type="match status" value="1"/>
</dbReference>
<accession>A0A8S4G8E4</accession>
<dbReference type="Pfam" id="PF17919">
    <property type="entry name" value="RT_RNaseH_2"/>
    <property type="match status" value="1"/>
</dbReference>
<evidence type="ECO:0000259" key="3">
    <source>
        <dbReference type="PROSITE" id="PS50878"/>
    </source>
</evidence>
<dbReference type="GO" id="GO:0042575">
    <property type="term" value="C:DNA polymerase complex"/>
    <property type="evidence" value="ECO:0007669"/>
    <property type="project" value="UniProtKB-ARBA"/>
</dbReference>
<evidence type="ECO:0000313" key="5">
    <source>
        <dbReference type="EMBL" id="CAG9136409.1"/>
    </source>
</evidence>
<dbReference type="Pfam" id="PF00078">
    <property type="entry name" value="RVT_1"/>
    <property type="match status" value="1"/>
</dbReference>
<keyword evidence="6" id="KW-1185">Reference proteome</keyword>
<dbReference type="InterPro" id="IPR050951">
    <property type="entry name" value="Retrovirus_Pol_polyprotein"/>
</dbReference>
<feature type="domain" description="Integrase catalytic" evidence="4">
    <location>
        <begin position="561"/>
        <end position="733"/>
    </location>
</feature>
<dbReference type="InterPro" id="IPR001584">
    <property type="entry name" value="Integrase_cat-core"/>
</dbReference>
<dbReference type="EC" id="2.7.7.49" evidence="1"/>
<dbReference type="Gene3D" id="1.10.340.70">
    <property type="match status" value="1"/>
</dbReference>
<comment type="caution">
    <text evidence="5">The sequence shown here is derived from an EMBL/GenBank/DDBJ whole genome shotgun (WGS) entry which is preliminary data.</text>
</comment>
<dbReference type="Pfam" id="PF00665">
    <property type="entry name" value="rve"/>
    <property type="match status" value="1"/>
</dbReference>
<dbReference type="InterPro" id="IPR036397">
    <property type="entry name" value="RNaseH_sf"/>
</dbReference>
<keyword evidence="2" id="KW-0511">Multifunctional enzyme</keyword>
<dbReference type="GO" id="GO:0003676">
    <property type="term" value="F:nucleic acid binding"/>
    <property type="evidence" value="ECO:0007669"/>
    <property type="project" value="InterPro"/>
</dbReference>
<dbReference type="GO" id="GO:0003964">
    <property type="term" value="F:RNA-directed DNA polymerase activity"/>
    <property type="evidence" value="ECO:0007669"/>
    <property type="project" value="UniProtKB-EC"/>
</dbReference>
<dbReference type="InterPro" id="IPR000477">
    <property type="entry name" value="RT_dom"/>
</dbReference>
<evidence type="ECO:0000256" key="1">
    <source>
        <dbReference type="ARBA" id="ARBA00012493"/>
    </source>
</evidence>
<dbReference type="SUPFAM" id="SSF53098">
    <property type="entry name" value="Ribonuclease H-like"/>
    <property type="match status" value="1"/>
</dbReference>
<reference evidence="5" key="1">
    <citation type="submission" date="2020-11" db="EMBL/GenBank/DDBJ databases">
        <authorList>
            <person name="Whiteford S."/>
        </authorList>
    </citation>
    <scope>NUCLEOTIDE SEQUENCE</scope>
</reference>
<gene>
    <name evidence="5" type="ORF">PLXY2_LOCUS14687</name>
</gene>
<dbReference type="FunFam" id="1.10.340.70:FF:000001">
    <property type="entry name" value="Retrovirus-related Pol polyprotein from transposon gypsy-like Protein"/>
    <property type="match status" value="1"/>
</dbReference>
<dbReference type="PANTHER" id="PTHR37984:SF5">
    <property type="entry name" value="PROTEIN NYNRIN-LIKE"/>
    <property type="match status" value="1"/>
</dbReference>
<dbReference type="InterPro" id="IPR043502">
    <property type="entry name" value="DNA/RNA_pol_sf"/>
</dbReference>
<dbReference type="Gene3D" id="3.10.10.10">
    <property type="entry name" value="HIV Type 1 Reverse Transcriptase, subunit A, domain 1"/>
    <property type="match status" value="1"/>
</dbReference>
<organism evidence="5 6">
    <name type="scientific">Plutella xylostella</name>
    <name type="common">Diamondback moth</name>
    <name type="synonym">Plutella maculipennis</name>
    <dbReference type="NCBI Taxonomy" id="51655"/>
    <lineage>
        <taxon>Eukaryota</taxon>
        <taxon>Metazoa</taxon>
        <taxon>Ecdysozoa</taxon>
        <taxon>Arthropoda</taxon>
        <taxon>Hexapoda</taxon>
        <taxon>Insecta</taxon>
        <taxon>Pterygota</taxon>
        <taxon>Neoptera</taxon>
        <taxon>Endopterygota</taxon>
        <taxon>Lepidoptera</taxon>
        <taxon>Glossata</taxon>
        <taxon>Ditrysia</taxon>
        <taxon>Yponomeutoidea</taxon>
        <taxon>Plutellidae</taxon>
        <taxon>Plutella</taxon>
    </lineage>
</organism>
<dbReference type="InterPro" id="IPR041588">
    <property type="entry name" value="Integrase_H2C2"/>
</dbReference>
<feature type="domain" description="Reverse transcriptase" evidence="3">
    <location>
        <begin position="34"/>
        <end position="213"/>
    </location>
</feature>
<dbReference type="InterPro" id="IPR043128">
    <property type="entry name" value="Rev_trsase/Diguanyl_cyclase"/>
</dbReference>
<dbReference type="PROSITE" id="PS50994">
    <property type="entry name" value="INTEGRASE"/>
    <property type="match status" value="1"/>
</dbReference>
<dbReference type="SUPFAM" id="SSF56672">
    <property type="entry name" value="DNA/RNA polymerases"/>
    <property type="match status" value="1"/>
</dbReference>
<dbReference type="InterPro" id="IPR041577">
    <property type="entry name" value="RT_RNaseH_2"/>
</dbReference>
<dbReference type="Gene3D" id="3.30.70.270">
    <property type="match status" value="2"/>
</dbReference>
<dbReference type="CDD" id="cd09274">
    <property type="entry name" value="RNase_HI_RT_Ty3"/>
    <property type="match status" value="1"/>
</dbReference>
<dbReference type="PROSITE" id="PS50878">
    <property type="entry name" value="RT_POL"/>
    <property type="match status" value="1"/>
</dbReference>
<dbReference type="GO" id="GO:0015074">
    <property type="term" value="P:DNA integration"/>
    <property type="evidence" value="ECO:0007669"/>
    <property type="project" value="InterPro"/>
</dbReference>
<evidence type="ECO:0000256" key="2">
    <source>
        <dbReference type="ARBA" id="ARBA00023268"/>
    </source>
</evidence>
<dbReference type="Pfam" id="PF17921">
    <property type="entry name" value="Integrase_H2C2"/>
    <property type="match status" value="1"/>
</dbReference>
<name>A0A8S4G8E4_PLUXY</name>
<proteinExistence type="predicted"/>
<dbReference type="Proteomes" id="UP000653454">
    <property type="component" value="Unassembled WGS sequence"/>
</dbReference>
<protein>
    <recommendedName>
        <fullName evidence="1">RNA-directed DNA polymerase</fullName>
        <ecNumber evidence="1">2.7.7.49</ecNumber>
    </recommendedName>
</protein>
<dbReference type="Gene3D" id="3.30.420.10">
    <property type="entry name" value="Ribonuclease H-like superfamily/Ribonuclease H"/>
    <property type="match status" value="1"/>
</dbReference>
<dbReference type="EMBL" id="CAJHNJ030000140">
    <property type="protein sequence ID" value="CAG9136409.1"/>
    <property type="molecule type" value="Genomic_DNA"/>
</dbReference>
<dbReference type="PANTHER" id="PTHR37984">
    <property type="entry name" value="PROTEIN CBG26694"/>
    <property type="match status" value="1"/>
</dbReference>
<dbReference type="AlphaFoldDB" id="A0A8S4G8E4"/>
<evidence type="ECO:0000259" key="4">
    <source>
        <dbReference type="PROSITE" id="PS50994"/>
    </source>
</evidence>
<dbReference type="InterPro" id="IPR012337">
    <property type="entry name" value="RNaseH-like_sf"/>
</dbReference>
<dbReference type="CDD" id="cd01647">
    <property type="entry name" value="RT_LTR"/>
    <property type="match status" value="1"/>
</dbReference>